<keyword evidence="10 11" id="KW-0482">Metalloprotease</keyword>
<dbReference type="InterPro" id="IPR023358">
    <property type="entry name" value="Peptidase_M18_dom2"/>
</dbReference>
<evidence type="ECO:0000256" key="9">
    <source>
        <dbReference type="ARBA" id="ARBA00022833"/>
    </source>
</evidence>
<evidence type="ECO:0000256" key="3">
    <source>
        <dbReference type="ARBA" id="ARBA00008290"/>
    </source>
</evidence>
<evidence type="ECO:0000256" key="7">
    <source>
        <dbReference type="ARBA" id="ARBA00022723"/>
    </source>
</evidence>
<evidence type="ECO:0000256" key="10">
    <source>
        <dbReference type="ARBA" id="ARBA00023049"/>
    </source>
</evidence>
<evidence type="ECO:0000256" key="1">
    <source>
        <dbReference type="ARBA" id="ARBA00001335"/>
    </source>
</evidence>
<proteinExistence type="inferred from homology"/>
<dbReference type="Gene3D" id="3.40.630.10">
    <property type="entry name" value="Zn peptidases"/>
    <property type="match status" value="1"/>
</dbReference>
<evidence type="ECO:0000256" key="5">
    <source>
        <dbReference type="ARBA" id="ARBA00022438"/>
    </source>
</evidence>
<keyword evidence="6 11" id="KW-0645">Protease</keyword>
<keyword evidence="7 11" id="KW-0479">Metal-binding</keyword>
<dbReference type="EMBL" id="LDAU01000220">
    <property type="protein sequence ID" value="KRW99220.1"/>
    <property type="molecule type" value="Genomic_DNA"/>
</dbReference>
<dbReference type="CDD" id="cd05658">
    <property type="entry name" value="M18_DAP"/>
    <property type="match status" value="1"/>
</dbReference>
<dbReference type="SUPFAM" id="SSF53187">
    <property type="entry name" value="Zn-dependent exopeptidases"/>
    <property type="match status" value="1"/>
</dbReference>
<dbReference type="PRINTS" id="PR00932">
    <property type="entry name" value="AMINO1PTASE"/>
</dbReference>
<dbReference type="Proteomes" id="UP000054937">
    <property type="component" value="Unassembled WGS sequence"/>
</dbReference>
<dbReference type="FunCoup" id="A0A0V0QAY5">
    <property type="interactions" value="358"/>
</dbReference>
<gene>
    <name evidence="12" type="ORF">PPERSA_07463</name>
</gene>
<dbReference type="PANTHER" id="PTHR28570">
    <property type="entry name" value="ASPARTYL AMINOPEPTIDASE"/>
    <property type="match status" value="1"/>
</dbReference>
<dbReference type="AlphaFoldDB" id="A0A0V0QAY5"/>
<comment type="cofactor">
    <cofactor evidence="2">
        <name>Zn(2+)</name>
        <dbReference type="ChEBI" id="CHEBI:29105"/>
    </cofactor>
</comment>
<dbReference type="NCBIfam" id="NF002759">
    <property type="entry name" value="PRK02813.1"/>
    <property type="match status" value="1"/>
</dbReference>
<evidence type="ECO:0000256" key="8">
    <source>
        <dbReference type="ARBA" id="ARBA00022801"/>
    </source>
</evidence>
<dbReference type="GO" id="GO:0006508">
    <property type="term" value="P:proteolysis"/>
    <property type="evidence" value="ECO:0007669"/>
    <property type="project" value="UniProtKB-KW"/>
</dbReference>
<accession>A0A0V0QAY5</accession>
<dbReference type="Gene3D" id="2.30.250.10">
    <property type="entry name" value="Aminopeptidase i, Domain 2"/>
    <property type="match status" value="1"/>
</dbReference>
<keyword evidence="5 11" id="KW-0031">Aminopeptidase</keyword>
<evidence type="ECO:0000313" key="12">
    <source>
        <dbReference type="EMBL" id="KRW99220.1"/>
    </source>
</evidence>
<keyword evidence="8 11" id="KW-0378">Hydrolase</keyword>
<evidence type="ECO:0000256" key="6">
    <source>
        <dbReference type="ARBA" id="ARBA00022670"/>
    </source>
</evidence>
<evidence type="ECO:0000313" key="13">
    <source>
        <dbReference type="Proteomes" id="UP000054937"/>
    </source>
</evidence>
<comment type="catalytic activity">
    <reaction evidence="1">
        <text>Release of an N-terminal aspartate or glutamate from a peptide, with a preference for aspartate.</text>
        <dbReference type="EC" id="3.4.11.21"/>
    </reaction>
</comment>
<dbReference type="Pfam" id="PF02127">
    <property type="entry name" value="Peptidase_M18"/>
    <property type="match status" value="1"/>
</dbReference>
<dbReference type="GO" id="GO:0005737">
    <property type="term" value="C:cytoplasm"/>
    <property type="evidence" value="ECO:0007669"/>
    <property type="project" value="UniProtKB-ARBA"/>
</dbReference>
<dbReference type="InterPro" id="IPR001948">
    <property type="entry name" value="Peptidase_M18"/>
</dbReference>
<dbReference type="GO" id="GO:0004177">
    <property type="term" value="F:aminopeptidase activity"/>
    <property type="evidence" value="ECO:0007669"/>
    <property type="project" value="UniProtKB-KW"/>
</dbReference>
<dbReference type="PANTHER" id="PTHR28570:SF3">
    <property type="entry name" value="ASPARTYL AMINOPEPTIDASE"/>
    <property type="match status" value="1"/>
</dbReference>
<protein>
    <recommendedName>
        <fullName evidence="4">aspartyl aminopeptidase</fullName>
        <ecNumber evidence="4">3.4.11.21</ecNumber>
    </recommendedName>
</protein>
<comment type="similarity">
    <text evidence="3 11">Belongs to the peptidase M18 family.</text>
</comment>
<dbReference type="OrthoDB" id="9880441at2759"/>
<comment type="caution">
    <text evidence="12">The sequence shown here is derived from an EMBL/GenBank/DDBJ whole genome shotgun (WGS) entry which is preliminary data.</text>
</comment>
<name>A0A0V0QAY5_PSEPJ</name>
<evidence type="ECO:0000256" key="4">
    <source>
        <dbReference type="ARBA" id="ARBA00011965"/>
    </source>
</evidence>
<evidence type="ECO:0000256" key="11">
    <source>
        <dbReference type="RuleBase" id="RU004386"/>
    </source>
</evidence>
<keyword evidence="13" id="KW-1185">Reference proteome</keyword>
<evidence type="ECO:0000256" key="2">
    <source>
        <dbReference type="ARBA" id="ARBA00001947"/>
    </source>
</evidence>
<dbReference type="FunFam" id="2.30.250.10:FF:000001">
    <property type="entry name" value="Aspartyl aminopeptidase 1"/>
    <property type="match status" value="1"/>
</dbReference>
<reference evidence="12 13" key="1">
    <citation type="journal article" date="2015" name="Sci. Rep.">
        <title>Genome of the facultative scuticociliatosis pathogen Pseudocohnilembus persalinus provides insight into its virulence through horizontal gene transfer.</title>
        <authorList>
            <person name="Xiong J."/>
            <person name="Wang G."/>
            <person name="Cheng J."/>
            <person name="Tian M."/>
            <person name="Pan X."/>
            <person name="Warren A."/>
            <person name="Jiang C."/>
            <person name="Yuan D."/>
            <person name="Miao W."/>
        </authorList>
    </citation>
    <scope>NUCLEOTIDE SEQUENCE [LARGE SCALE GENOMIC DNA]</scope>
    <source>
        <strain evidence="12">36N120E</strain>
    </source>
</reference>
<dbReference type="OMA" id="GPILKVN"/>
<organism evidence="12 13">
    <name type="scientific">Pseudocohnilembus persalinus</name>
    <name type="common">Ciliate</name>
    <dbReference type="NCBI Taxonomy" id="266149"/>
    <lineage>
        <taxon>Eukaryota</taxon>
        <taxon>Sar</taxon>
        <taxon>Alveolata</taxon>
        <taxon>Ciliophora</taxon>
        <taxon>Intramacronucleata</taxon>
        <taxon>Oligohymenophorea</taxon>
        <taxon>Scuticociliatia</taxon>
        <taxon>Philasterida</taxon>
        <taxon>Pseudocohnilembidae</taxon>
        <taxon>Pseudocohnilembus</taxon>
    </lineage>
</organism>
<dbReference type="InParanoid" id="A0A0V0QAY5"/>
<keyword evidence="9 11" id="KW-0862">Zinc</keyword>
<dbReference type="GO" id="GO:0008270">
    <property type="term" value="F:zinc ion binding"/>
    <property type="evidence" value="ECO:0007669"/>
    <property type="project" value="InterPro"/>
</dbReference>
<dbReference type="GO" id="GO:0008237">
    <property type="term" value="F:metallopeptidase activity"/>
    <property type="evidence" value="ECO:0007669"/>
    <property type="project" value="UniProtKB-KW"/>
</dbReference>
<dbReference type="EC" id="3.4.11.21" evidence="4"/>
<sequence>MEKQLIEGARKLSQEFLNFVNKAVSPYHAVQLAKNMLKDAQFQELTETQNWDLKKGGRYYFTRNQSTLFAFTVGDKFDPNNTGFKIVGAHTDSPCLRLAPLSQLQSQKQVQSHVTLYGGGLWHTWFDRDLTLAGKVIYKDENGKLESKLFHHQDPLFKVPNLAIHLTSADERNAFKFDKEKHLRPIFNNEIFNQINGSQFSSEEDQKLPHYRGLLNLISEQTKIPLDNIVDMDMFFVDTQPSQFFGLHKEYVSSPRLDNLYSSFFALKSMTNPEAHSNKDSSFINMLCLFDHEECGSRSFQGADSMILRDNIERIHGILSKDEKVLSDSLFKALNKSYLISADMAHAIHPNYPEKHKDRYSIQMNQGVVIKTNHNQRYASDSVSNSILKTICKNNKIPVQEFIVSNISPCGSTIGPLISSLSGVKTIDIGIAQLGMHSIRETCGIIDAVYYENLFTAFFRDYDILPSNVLNY</sequence>
<dbReference type="SUPFAM" id="SSF101821">
    <property type="entry name" value="Aminopeptidase/glucanase lid domain"/>
    <property type="match status" value="1"/>
</dbReference>